<dbReference type="PRINTS" id="PR00454">
    <property type="entry name" value="ETSDOMAIN"/>
</dbReference>
<dbReference type="Gene3D" id="1.10.10.10">
    <property type="entry name" value="Winged helix-like DNA-binding domain superfamily/Winged helix DNA-binding domain"/>
    <property type="match status" value="1"/>
</dbReference>
<dbReference type="PANTHER" id="PTHR11849">
    <property type="entry name" value="ETS"/>
    <property type="match status" value="1"/>
</dbReference>
<proteinExistence type="inferred from homology"/>
<dbReference type="PANTHER" id="PTHR11849:SF289">
    <property type="entry name" value="ETS-LIKE PROTEIN POINTED"/>
    <property type="match status" value="1"/>
</dbReference>
<dbReference type="InterPro" id="IPR046328">
    <property type="entry name" value="ETS_fam"/>
</dbReference>
<keyword evidence="7" id="KW-1185">Reference proteome</keyword>
<dbReference type="Proteomes" id="UP000749559">
    <property type="component" value="Unassembled WGS sequence"/>
</dbReference>
<dbReference type="Gene3D" id="1.10.150.50">
    <property type="entry name" value="Transcription Factor, Ets-1"/>
    <property type="match status" value="1"/>
</dbReference>
<comment type="caution">
    <text evidence="6">The sequence shown here is derived from an EMBL/GenBank/DDBJ whole genome shotgun (WGS) entry which is preliminary data.</text>
</comment>
<evidence type="ECO:0000259" key="4">
    <source>
        <dbReference type="PROSITE" id="PS50061"/>
    </source>
</evidence>
<dbReference type="SUPFAM" id="SSF47769">
    <property type="entry name" value="SAM/Pointed domain"/>
    <property type="match status" value="1"/>
</dbReference>
<feature type="domain" description="PNT" evidence="5">
    <location>
        <begin position="161"/>
        <end position="246"/>
    </location>
</feature>
<evidence type="ECO:0000259" key="5">
    <source>
        <dbReference type="PROSITE" id="PS51433"/>
    </source>
</evidence>
<organism evidence="6 7">
    <name type="scientific">Owenia fusiformis</name>
    <name type="common">Polychaete worm</name>
    <dbReference type="NCBI Taxonomy" id="6347"/>
    <lineage>
        <taxon>Eukaryota</taxon>
        <taxon>Metazoa</taxon>
        <taxon>Spiralia</taxon>
        <taxon>Lophotrochozoa</taxon>
        <taxon>Annelida</taxon>
        <taxon>Polychaeta</taxon>
        <taxon>Sedentaria</taxon>
        <taxon>Canalipalpata</taxon>
        <taxon>Sabellida</taxon>
        <taxon>Oweniida</taxon>
        <taxon>Oweniidae</taxon>
        <taxon>Owenia</taxon>
    </lineage>
</organism>
<dbReference type="AlphaFoldDB" id="A0A8S4N291"/>
<comment type="similarity">
    <text evidence="1 3">Belongs to the ETS family.</text>
</comment>
<dbReference type="GO" id="GO:0005634">
    <property type="term" value="C:nucleus"/>
    <property type="evidence" value="ECO:0007669"/>
    <property type="project" value="UniProtKB-SubCell"/>
</dbReference>
<evidence type="ECO:0000256" key="3">
    <source>
        <dbReference type="RuleBase" id="RU004019"/>
    </source>
</evidence>
<evidence type="ECO:0000313" key="7">
    <source>
        <dbReference type="Proteomes" id="UP000749559"/>
    </source>
</evidence>
<dbReference type="GO" id="GO:0000981">
    <property type="term" value="F:DNA-binding transcription factor activity, RNA polymerase II-specific"/>
    <property type="evidence" value="ECO:0007669"/>
    <property type="project" value="TreeGrafter"/>
</dbReference>
<dbReference type="FunFam" id="1.10.150.50:FF:000014">
    <property type="entry name" value="Protein c-ets-1 isoform 1"/>
    <property type="match status" value="1"/>
</dbReference>
<dbReference type="SUPFAM" id="SSF46785">
    <property type="entry name" value="Winged helix' DNA-binding domain"/>
    <property type="match status" value="1"/>
</dbReference>
<dbReference type="PROSITE" id="PS00346">
    <property type="entry name" value="ETS_DOMAIN_2"/>
    <property type="match status" value="1"/>
</dbReference>
<dbReference type="Pfam" id="PF02198">
    <property type="entry name" value="SAM_PNT"/>
    <property type="match status" value="1"/>
</dbReference>
<accession>A0A8S4N291</accession>
<dbReference type="InterPro" id="IPR036390">
    <property type="entry name" value="WH_DNA-bd_sf"/>
</dbReference>
<dbReference type="InterPro" id="IPR013761">
    <property type="entry name" value="SAM/pointed_sf"/>
</dbReference>
<dbReference type="InterPro" id="IPR003118">
    <property type="entry name" value="Pointed_dom"/>
</dbReference>
<keyword evidence="3" id="KW-0539">Nucleus</keyword>
<dbReference type="InterPro" id="IPR000418">
    <property type="entry name" value="Ets_dom"/>
</dbReference>
<evidence type="ECO:0000256" key="1">
    <source>
        <dbReference type="ARBA" id="ARBA00005562"/>
    </source>
</evidence>
<protein>
    <submittedName>
        <fullName evidence="6">Uncharacterized protein</fullName>
    </submittedName>
</protein>
<dbReference type="OrthoDB" id="10067219at2759"/>
<dbReference type="GO" id="GO:0043565">
    <property type="term" value="F:sequence-specific DNA binding"/>
    <property type="evidence" value="ECO:0007669"/>
    <property type="project" value="InterPro"/>
</dbReference>
<evidence type="ECO:0000256" key="2">
    <source>
        <dbReference type="ARBA" id="ARBA00023125"/>
    </source>
</evidence>
<dbReference type="PROSITE" id="PS50061">
    <property type="entry name" value="ETS_DOMAIN_3"/>
    <property type="match status" value="1"/>
</dbReference>
<feature type="domain" description="ETS" evidence="4">
    <location>
        <begin position="404"/>
        <end position="484"/>
    </location>
</feature>
<name>A0A8S4N291_OWEFU</name>
<reference evidence="6" key="1">
    <citation type="submission" date="2022-03" db="EMBL/GenBank/DDBJ databases">
        <authorList>
            <person name="Martin C."/>
        </authorList>
    </citation>
    <scope>NUCLEOTIDE SEQUENCE</scope>
</reference>
<dbReference type="EMBL" id="CAIIXF020000001">
    <property type="protein sequence ID" value="CAH1774848.1"/>
    <property type="molecule type" value="Genomic_DNA"/>
</dbReference>
<dbReference type="SMART" id="SM00251">
    <property type="entry name" value="SAM_PNT"/>
    <property type="match status" value="1"/>
</dbReference>
<dbReference type="PROSITE" id="PS51433">
    <property type="entry name" value="PNT"/>
    <property type="match status" value="1"/>
</dbReference>
<dbReference type="SMART" id="SM00413">
    <property type="entry name" value="ETS"/>
    <property type="match status" value="1"/>
</dbReference>
<dbReference type="InterPro" id="IPR036388">
    <property type="entry name" value="WH-like_DNA-bd_sf"/>
</dbReference>
<keyword evidence="2 3" id="KW-0238">DNA-binding</keyword>
<dbReference type="GO" id="GO:0030154">
    <property type="term" value="P:cell differentiation"/>
    <property type="evidence" value="ECO:0007669"/>
    <property type="project" value="TreeGrafter"/>
</dbReference>
<gene>
    <name evidence="6" type="ORF">OFUS_LOCUS2223</name>
</gene>
<comment type="subcellular location">
    <subcellularLocation>
        <location evidence="3">Nucleus</location>
    </subcellularLocation>
</comment>
<evidence type="ECO:0000313" key="6">
    <source>
        <dbReference type="EMBL" id="CAH1774848.1"/>
    </source>
</evidence>
<dbReference type="Pfam" id="PF00178">
    <property type="entry name" value="Ets"/>
    <property type="match status" value="1"/>
</dbReference>
<sequence>MELEYYDSLTFDSLDIDFWEHHDLQKKNNVQEDDIKPVFDQVFDIIPEYVGTDLRTEINRLKKALPQPNSLAELLTEESPTPDISRMPNSFKLAPKIGQQAGGRKNEATDNVQKVPSLPSISKLCNDNLLTVPAPGNDLMLQTLPLFTPGTNRKMSLALKSTFGQFEEERQKLNIPQNPLAWSEYHVQQWLAWVCQEFKVTNIRIENFRKSGRELLELGEEKFLEIAPPFTGDVLWEHLDFLVKENTNAETEVLDQVFGNDFAMLDTCNEHIQLDEGNHISNSYQLLNNMDMDADIFLTPVEQASLNNSDPPSYSEYNFTMGALLPPINQSIPQKQYRPLLRKSGSMSGGCLIENDPNDQTVPSIKSEQWDALSSSYGSPVKTEVQWSEINKPEIPGYTQNGPIQLWQFLLEMLMDKNSQHVICWTGDDWEFKVLDTEELAKRWGQRKNKPKMTYEKLSRGIRYYYDKKLIRKTSGKRYTYKFVCDMSSMLKHTPTSLFQACGVTPRYDDDTYN</sequence>